<dbReference type="EMBL" id="NFLC01000010">
    <property type="protein sequence ID" value="OUQ10419.1"/>
    <property type="molecule type" value="Genomic_DNA"/>
</dbReference>
<dbReference type="Pfam" id="PF11184">
    <property type="entry name" value="DUF2969"/>
    <property type="match status" value="1"/>
</dbReference>
<reference evidence="2 5" key="3">
    <citation type="submission" date="2020-04" db="EMBL/GenBank/DDBJ databases">
        <authorList>
            <person name="Hitch T.C.A."/>
            <person name="Wylensek D."/>
            <person name="Clavel T."/>
        </authorList>
    </citation>
    <scope>NUCLEOTIDE SEQUENCE [LARGE SCALE GENOMIC DNA]</scope>
    <source>
        <strain evidence="2 5">WCA-380-WT-3C</strain>
    </source>
</reference>
<reference evidence="1" key="4">
    <citation type="submission" date="2023-03" db="EMBL/GenBank/DDBJ databases">
        <authorList>
            <person name="Shen W."/>
            <person name="Cai J."/>
        </authorList>
    </citation>
    <scope>NUCLEOTIDE SEQUENCE</scope>
    <source>
        <strain evidence="1">B245-2</strain>
    </source>
</reference>
<dbReference type="Proteomes" id="UP001255696">
    <property type="component" value="Unassembled WGS sequence"/>
</dbReference>
<dbReference type="EMBL" id="JARQBI010000026">
    <property type="protein sequence ID" value="MDT2797491.1"/>
    <property type="molecule type" value="Genomic_DNA"/>
</dbReference>
<dbReference type="GeneID" id="60871316"/>
<dbReference type="InterPro" id="IPR021351">
    <property type="entry name" value="DUF2969"/>
</dbReference>
<proteinExistence type="predicted"/>
<accession>A0A0H2Q6T8</accession>
<dbReference type="EMBL" id="JABAFV010000010">
    <property type="protein sequence ID" value="NME49966.1"/>
    <property type="molecule type" value="Genomic_DNA"/>
</dbReference>
<evidence type="ECO:0000313" key="5">
    <source>
        <dbReference type="Proteomes" id="UP000588071"/>
    </source>
</evidence>
<comment type="caution">
    <text evidence="2">The sequence shown here is derived from an EMBL/GenBank/DDBJ whole genome shotgun (WGS) entry which is preliminary data.</text>
</comment>
<reference evidence="3" key="2">
    <citation type="journal article" date="2018" name="BMC Genomics">
        <title>Whole genome sequencing and function prediction of 133 gut anaerobes isolated from chicken caecum in pure cultures.</title>
        <authorList>
            <person name="Medvecky M."/>
            <person name="Cejkova D."/>
            <person name="Polansky O."/>
            <person name="Karasova D."/>
            <person name="Kubasova T."/>
            <person name="Cizek A."/>
            <person name="Rychlik I."/>
        </authorList>
    </citation>
    <scope>NUCLEOTIDE SEQUENCE</scope>
    <source>
        <strain evidence="3">An144</strain>
    </source>
</reference>
<gene>
    <name evidence="3" type="ORF">B5E88_06605</name>
    <name evidence="2" type="ORF">HF857_06925</name>
    <name evidence="1" type="ORF">P7H47_09610</name>
</gene>
<evidence type="ECO:0000313" key="3">
    <source>
        <dbReference type="EMBL" id="OUQ10419.1"/>
    </source>
</evidence>
<dbReference type="RefSeq" id="WP_016251830.1">
    <property type="nucleotide sequence ID" value="NZ_AP035890.1"/>
</dbReference>
<dbReference type="Proteomes" id="UP000196074">
    <property type="component" value="Unassembled WGS sequence"/>
</dbReference>
<evidence type="ECO:0000313" key="1">
    <source>
        <dbReference type="EMBL" id="MDT2797491.1"/>
    </source>
</evidence>
<name>A0A0H2Q6T8_9ENTE</name>
<dbReference type="AlphaFoldDB" id="A0A0H2Q6T8"/>
<protein>
    <submittedName>
        <fullName evidence="2">DUF2969 domain-containing protein</fullName>
    </submittedName>
</protein>
<dbReference type="Proteomes" id="UP000588071">
    <property type="component" value="Unassembled WGS sequence"/>
</dbReference>
<evidence type="ECO:0000313" key="4">
    <source>
        <dbReference type="Proteomes" id="UP000196074"/>
    </source>
</evidence>
<sequence>MKKNKDIQVQVVETTKQIDGTNYDVTQLAIGKKTIGEVLHYGPKSFVSFMNEEEIQTDRSLDAAIETILMRWNLQE</sequence>
<reference evidence="4" key="1">
    <citation type="submission" date="2017-04" db="EMBL/GenBank/DDBJ databases">
        <title>Function of individual gut microbiota members based on whole genome sequencing of pure cultures obtained from chicken caecum.</title>
        <authorList>
            <person name="Medvecky M."/>
            <person name="Cejkova D."/>
            <person name="Polansky O."/>
            <person name="Karasova D."/>
            <person name="Kubasova T."/>
            <person name="Cizek A."/>
            <person name="Rychlik I."/>
        </authorList>
    </citation>
    <scope>NUCLEOTIDE SEQUENCE [LARGE SCALE GENOMIC DNA]</scope>
    <source>
        <strain evidence="4">An144</strain>
    </source>
</reference>
<evidence type="ECO:0000313" key="2">
    <source>
        <dbReference type="EMBL" id="NME49966.1"/>
    </source>
</evidence>
<organism evidence="2 5">
    <name type="scientific">Enterococcus cecorum</name>
    <dbReference type="NCBI Taxonomy" id="44008"/>
    <lineage>
        <taxon>Bacteria</taxon>
        <taxon>Bacillati</taxon>
        <taxon>Bacillota</taxon>
        <taxon>Bacilli</taxon>
        <taxon>Lactobacillales</taxon>
        <taxon>Enterococcaceae</taxon>
        <taxon>Enterococcus</taxon>
    </lineage>
</organism>